<protein>
    <recommendedName>
        <fullName evidence="2">Winged helix-turn helix domain-containing protein</fullName>
    </recommendedName>
</protein>
<dbReference type="RefSeq" id="WP_345143531.1">
    <property type="nucleotide sequence ID" value="NZ_BAABAT010000077.1"/>
</dbReference>
<dbReference type="EMBL" id="BAABAT010000077">
    <property type="protein sequence ID" value="GAA4263697.1"/>
    <property type="molecule type" value="Genomic_DNA"/>
</dbReference>
<proteinExistence type="predicted"/>
<feature type="region of interest" description="Disordered" evidence="1">
    <location>
        <begin position="100"/>
        <end position="123"/>
    </location>
</feature>
<evidence type="ECO:0000259" key="2">
    <source>
        <dbReference type="Pfam" id="PF13592"/>
    </source>
</evidence>
<evidence type="ECO:0000256" key="1">
    <source>
        <dbReference type="SAM" id="MobiDB-lite"/>
    </source>
</evidence>
<evidence type="ECO:0000313" key="4">
    <source>
        <dbReference type="Proteomes" id="UP001500620"/>
    </source>
</evidence>
<keyword evidence="4" id="KW-1185">Reference proteome</keyword>
<reference evidence="4" key="1">
    <citation type="journal article" date="2019" name="Int. J. Syst. Evol. Microbiol.">
        <title>The Global Catalogue of Microorganisms (GCM) 10K type strain sequencing project: providing services to taxonomists for standard genome sequencing and annotation.</title>
        <authorList>
            <consortium name="The Broad Institute Genomics Platform"/>
            <consortium name="The Broad Institute Genome Sequencing Center for Infectious Disease"/>
            <person name="Wu L."/>
            <person name="Ma J."/>
        </authorList>
    </citation>
    <scope>NUCLEOTIDE SEQUENCE [LARGE SCALE GENOMIC DNA]</scope>
    <source>
        <strain evidence="4">JCM 17441</strain>
    </source>
</reference>
<dbReference type="InterPro" id="IPR025959">
    <property type="entry name" value="Winged_HTH_dom"/>
</dbReference>
<gene>
    <name evidence="3" type="ORF">GCM10022255_110590</name>
</gene>
<accession>A0ABP8DV57</accession>
<feature type="domain" description="Winged helix-turn helix" evidence="2">
    <location>
        <begin position="37"/>
        <end position="94"/>
    </location>
</feature>
<name>A0ABP8DV57_9ACTN</name>
<sequence>MWRHVERHVNNPTEAHYSQLKHRLRPMRGLRTDRTAQTITLARVAEVIERMTGVRYTLSQTWLILRQRLGWTRKRPARRAVGRDDAAIEAWAKQDWPRIKRGLDDAAPGSASPTKADYRSCPQ</sequence>
<comment type="caution">
    <text evidence="3">The sequence shown here is derived from an EMBL/GenBank/DDBJ whole genome shotgun (WGS) entry which is preliminary data.</text>
</comment>
<dbReference type="Pfam" id="PF13592">
    <property type="entry name" value="HTH_33"/>
    <property type="match status" value="1"/>
</dbReference>
<organism evidence="3 4">
    <name type="scientific">Dactylosporangium darangshiense</name>
    <dbReference type="NCBI Taxonomy" id="579108"/>
    <lineage>
        <taxon>Bacteria</taxon>
        <taxon>Bacillati</taxon>
        <taxon>Actinomycetota</taxon>
        <taxon>Actinomycetes</taxon>
        <taxon>Micromonosporales</taxon>
        <taxon>Micromonosporaceae</taxon>
        <taxon>Dactylosporangium</taxon>
    </lineage>
</organism>
<evidence type="ECO:0000313" key="3">
    <source>
        <dbReference type="EMBL" id="GAA4263697.1"/>
    </source>
</evidence>
<dbReference type="Proteomes" id="UP001500620">
    <property type="component" value="Unassembled WGS sequence"/>
</dbReference>